<dbReference type="PATRIC" id="fig|1619090.3.peg.517"/>
<dbReference type="EC" id="3.5.4.30" evidence="3"/>
<dbReference type="GO" id="GO:0006229">
    <property type="term" value="P:dUTP biosynthetic process"/>
    <property type="evidence" value="ECO:0007669"/>
    <property type="project" value="InterPro"/>
</dbReference>
<dbReference type="Proteomes" id="UP000034140">
    <property type="component" value="Unassembled WGS sequence"/>
</dbReference>
<comment type="similarity">
    <text evidence="3">Belongs to the dCTP deaminase family.</text>
</comment>
<evidence type="ECO:0000256" key="2">
    <source>
        <dbReference type="ARBA" id="ARBA00023080"/>
    </source>
</evidence>
<dbReference type="InterPro" id="IPR033704">
    <property type="entry name" value="dUTPase_trimeric"/>
</dbReference>
<proteinExistence type="inferred from homology"/>
<accession>A0A0G0DCH8</accession>
<dbReference type="EMBL" id="LBRE01000024">
    <property type="protein sequence ID" value="KKP91949.1"/>
    <property type="molecule type" value="Genomic_DNA"/>
</dbReference>
<comment type="function">
    <text evidence="3">Bifunctional enzyme that catalyzes both the deamination of dCTP to dUTP and the hydrolysis of dUTP to dUMP without releasing the toxic dUTP intermediate.</text>
</comment>
<evidence type="ECO:0000313" key="5">
    <source>
        <dbReference type="Proteomes" id="UP000034140"/>
    </source>
</evidence>
<feature type="binding site" evidence="3">
    <location>
        <position position="170"/>
    </location>
    <ligand>
        <name>dCTP</name>
        <dbReference type="ChEBI" id="CHEBI:61481"/>
    </ligand>
</feature>
<dbReference type="GO" id="GO:0033973">
    <property type="term" value="F:dCTP deaminase (dUMP-forming) activity"/>
    <property type="evidence" value="ECO:0007669"/>
    <property type="project" value="UniProtKB-UniRule"/>
</dbReference>
<dbReference type="UniPathway" id="UPA00610">
    <property type="reaction ID" value="UER00667"/>
</dbReference>
<name>A0A0G0DCH8_9BACT</name>
<sequence length="191" mass="21459">MILSDKTIKAKLKTGEITIKPFEEKYLQPASYDLHLDSHFLVFNKKKDFVIDVKQPMEDLMQSIEVDENKGYVLQPGEFVLANVKEVTGVDGKHIARLEGKSSLGRLGLAIHVTAGFLDPGNSLRLTLHMINLSPLPIKIYPGMKIAQIIFELLDQECERKYGADGLGNKYVGTMTVKGSEYWKNFENGLM</sequence>
<dbReference type="InterPro" id="IPR036157">
    <property type="entry name" value="dUTPase-like_sf"/>
</dbReference>
<dbReference type="AlphaFoldDB" id="A0A0G0DCH8"/>
<dbReference type="PANTHER" id="PTHR42680:SF3">
    <property type="entry name" value="DCTP DEAMINASE"/>
    <property type="match status" value="1"/>
</dbReference>
<dbReference type="InterPro" id="IPR011962">
    <property type="entry name" value="dCTP_deaminase"/>
</dbReference>
<dbReference type="GO" id="GO:0006226">
    <property type="term" value="P:dUMP biosynthetic process"/>
    <property type="evidence" value="ECO:0007669"/>
    <property type="project" value="UniProtKB-UniRule"/>
</dbReference>
<feature type="binding site" evidence="3">
    <location>
        <position position="119"/>
    </location>
    <ligand>
        <name>dCTP</name>
        <dbReference type="ChEBI" id="CHEBI:61481"/>
    </ligand>
</feature>
<feature type="binding site" evidence="3">
    <location>
        <position position="162"/>
    </location>
    <ligand>
        <name>dCTP</name>
        <dbReference type="ChEBI" id="CHEBI:61481"/>
    </ligand>
</feature>
<keyword evidence="2 3" id="KW-0546">Nucleotide metabolism</keyword>
<evidence type="ECO:0000256" key="3">
    <source>
        <dbReference type="HAMAP-Rule" id="MF_00146"/>
    </source>
</evidence>
<comment type="pathway">
    <text evidence="3">Pyrimidine metabolism; dUMP biosynthesis; dUMP from dCTP: step 1/1.</text>
</comment>
<comment type="caution">
    <text evidence="4">The sequence shown here is derived from an EMBL/GenBank/DDBJ whole genome shotgun (WGS) entry which is preliminary data.</text>
</comment>
<reference evidence="4 5" key="1">
    <citation type="journal article" date="2015" name="Nature">
        <title>rRNA introns, odd ribosomes, and small enigmatic genomes across a large radiation of phyla.</title>
        <authorList>
            <person name="Brown C.T."/>
            <person name="Hug L.A."/>
            <person name="Thomas B.C."/>
            <person name="Sharon I."/>
            <person name="Castelle C.J."/>
            <person name="Singh A."/>
            <person name="Wilkins M.J."/>
            <person name="Williams K.H."/>
            <person name="Banfield J.F."/>
        </authorList>
    </citation>
    <scope>NUCLEOTIDE SEQUENCE [LARGE SCALE GENOMIC DNA]</scope>
</reference>
<dbReference type="HAMAP" id="MF_00146">
    <property type="entry name" value="dCTP_deaminase"/>
    <property type="match status" value="1"/>
</dbReference>
<comment type="catalytic activity">
    <reaction evidence="3">
        <text>dCTP + 2 H2O = dUMP + NH4(+) + diphosphate</text>
        <dbReference type="Rhea" id="RHEA:19205"/>
        <dbReference type="ChEBI" id="CHEBI:15377"/>
        <dbReference type="ChEBI" id="CHEBI:28938"/>
        <dbReference type="ChEBI" id="CHEBI:33019"/>
        <dbReference type="ChEBI" id="CHEBI:61481"/>
        <dbReference type="ChEBI" id="CHEBI:246422"/>
        <dbReference type="EC" id="3.5.4.30"/>
    </reaction>
</comment>
<protein>
    <recommendedName>
        <fullName evidence="3">dCTP deaminase, dUMP-forming</fullName>
        <ecNumber evidence="3">3.5.4.30</ecNumber>
    </recommendedName>
    <alternativeName>
        <fullName evidence="3">Bifunctional dCTP deaminase:dUTPase</fullName>
    </alternativeName>
    <alternativeName>
        <fullName evidence="3">DCD-DUT</fullName>
    </alternativeName>
</protein>
<gene>
    <name evidence="3" type="primary">dcd</name>
    <name evidence="4" type="ORF">UR96_C0024G0008</name>
</gene>
<dbReference type="Pfam" id="PF22769">
    <property type="entry name" value="DCD"/>
    <property type="match status" value="1"/>
</dbReference>
<feature type="site" description="Important for bifunctional activity" evidence="3">
    <location>
        <begin position="116"/>
        <end position="117"/>
    </location>
</feature>
<dbReference type="CDD" id="cd07557">
    <property type="entry name" value="trimeric_dUTPase"/>
    <property type="match status" value="1"/>
</dbReference>
<dbReference type="GO" id="GO:0000166">
    <property type="term" value="F:nucleotide binding"/>
    <property type="evidence" value="ECO:0007669"/>
    <property type="project" value="UniProtKB-KW"/>
</dbReference>
<organism evidence="4 5">
    <name type="scientific">candidate division WS6 bacterium GW2011_GWC1_36_11</name>
    <dbReference type="NCBI Taxonomy" id="1619090"/>
    <lineage>
        <taxon>Bacteria</taxon>
        <taxon>Candidatus Dojkabacteria</taxon>
    </lineage>
</organism>
<dbReference type="PANTHER" id="PTHR42680">
    <property type="entry name" value="DCTP DEAMINASE"/>
    <property type="match status" value="1"/>
</dbReference>
<evidence type="ECO:0000313" key="4">
    <source>
        <dbReference type="EMBL" id="KKP91949.1"/>
    </source>
</evidence>
<dbReference type="SUPFAM" id="SSF51283">
    <property type="entry name" value="dUTPase-like"/>
    <property type="match status" value="1"/>
</dbReference>
<dbReference type="Gene3D" id="2.70.40.10">
    <property type="match status" value="1"/>
</dbReference>
<comment type="subunit">
    <text evidence="3">Homotrimer.</text>
</comment>
<dbReference type="GO" id="GO:0015949">
    <property type="term" value="P:nucleobase-containing small molecule interconversion"/>
    <property type="evidence" value="ECO:0007669"/>
    <property type="project" value="TreeGrafter"/>
</dbReference>
<dbReference type="GO" id="GO:0008829">
    <property type="term" value="F:dCTP deaminase activity"/>
    <property type="evidence" value="ECO:0007669"/>
    <property type="project" value="InterPro"/>
</dbReference>
<dbReference type="NCBIfam" id="TIGR02274">
    <property type="entry name" value="dCTP_deam"/>
    <property type="match status" value="1"/>
</dbReference>
<feature type="binding site" evidence="3">
    <location>
        <position position="148"/>
    </location>
    <ligand>
        <name>dCTP</name>
        <dbReference type="ChEBI" id="CHEBI:61481"/>
    </ligand>
</feature>
<keyword evidence="3" id="KW-0547">Nucleotide-binding</keyword>
<feature type="binding site" evidence="3">
    <location>
        <begin position="101"/>
        <end position="106"/>
    </location>
    <ligand>
        <name>dCTP</name>
        <dbReference type="ChEBI" id="CHEBI:61481"/>
    </ligand>
</feature>
<keyword evidence="1 3" id="KW-0378">Hydrolase</keyword>
<evidence type="ECO:0000256" key="1">
    <source>
        <dbReference type="ARBA" id="ARBA00022801"/>
    </source>
</evidence>
<comment type="caution">
    <text evidence="3">Lacks conserved residue(s) required for the propagation of feature annotation.</text>
</comment>